<dbReference type="Gene3D" id="3.40.50.720">
    <property type="entry name" value="NAD(P)-binding Rossmann-like Domain"/>
    <property type="match status" value="1"/>
</dbReference>
<accession>A0A4Q7Z2G0</accession>
<dbReference type="EMBL" id="SHKW01000001">
    <property type="protein sequence ID" value="RZU43719.1"/>
    <property type="molecule type" value="Genomic_DNA"/>
</dbReference>
<name>A0A4Q7Z2G0_9BACT</name>
<dbReference type="Pfam" id="PF01408">
    <property type="entry name" value="GFO_IDH_MocA"/>
    <property type="match status" value="1"/>
</dbReference>
<dbReference type="InterPro" id="IPR052515">
    <property type="entry name" value="Gfo/Idh/MocA_Oxidoreductase"/>
</dbReference>
<proteinExistence type="predicted"/>
<dbReference type="InterPro" id="IPR036291">
    <property type="entry name" value="NAD(P)-bd_dom_sf"/>
</dbReference>
<comment type="caution">
    <text evidence="3">The sequence shown here is derived from an EMBL/GenBank/DDBJ whole genome shotgun (WGS) entry which is preliminary data.</text>
</comment>
<dbReference type="RefSeq" id="WP_130422481.1">
    <property type="nucleotide sequence ID" value="NZ_SHKW01000001.1"/>
</dbReference>
<dbReference type="Gene3D" id="3.30.360.10">
    <property type="entry name" value="Dihydrodipicolinate Reductase, domain 2"/>
    <property type="match status" value="1"/>
</dbReference>
<keyword evidence="4" id="KW-1185">Reference proteome</keyword>
<dbReference type="PANTHER" id="PTHR43249:SF1">
    <property type="entry name" value="D-GLUCOSIDE 3-DEHYDROGENASE"/>
    <property type="match status" value="1"/>
</dbReference>
<dbReference type="SUPFAM" id="SSF55347">
    <property type="entry name" value="Glyceraldehyde-3-phosphate dehydrogenase-like, C-terminal domain"/>
    <property type="match status" value="1"/>
</dbReference>
<dbReference type="Proteomes" id="UP000292958">
    <property type="component" value="Unassembled WGS sequence"/>
</dbReference>
<dbReference type="SUPFAM" id="SSF51735">
    <property type="entry name" value="NAD(P)-binding Rossmann-fold domains"/>
    <property type="match status" value="1"/>
</dbReference>
<protein>
    <submittedName>
        <fullName evidence="3">Putative dehydrogenase</fullName>
    </submittedName>
</protein>
<reference evidence="3 4" key="1">
    <citation type="submission" date="2019-02" db="EMBL/GenBank/DDBJ databases">
        <title>Genomic Encyclopedia of Archaeal and Bacterial Type Strains, Phase II (KMG-II): from individual species to whole genera.</title>
        <authorList>
            <person name="Goeker M."/>
        </authorList>
    </citation>
    <scope>NUCLEOTIDE SEQUENCE [LARGE SCALE GENOMIC DNA]</scope>
    <source>
        <strain evidence="3 4">DSM 18101</strain>
    </source>
</reference>
<sequence>MRVGIVGTGAIASKHAQAYRNIGYEITVCTNATAVTGQKFSDATGAEFVPTVEQLCRHPQVDYVDVCTLPGYRLPVVELCALNKKHVLVQKPIAINLETAERMIVLARDAGIQLGVVSQHRFDDSVLFLKQAISDGRLGKILQADAYVKWYRSAEYYSRPVKGSWAGEGGGALINQGIHQIDLLLYLIGAVDEVFAYWQLGALHRIESEDSISALLHYSSGATGVIQASTSLWPGYPERLEIHGTKGTAVITGDKLTTWDVQDDSGCAAPIERQGVSGASDPMAISLAPFERQFLDFGEACKTGRAPSCSATDGFRALQLVRSIYSSCLEKRKLEIASVAFRSD</sequence>
<dbReference type="Pfam" id="PF22725">
    <property type="entry name" value="GFO_IDH_MocA_C3"/>
    <property type="match status" value="1"/>
</dbReference>
<dbReference type="AlphaFoldDB" id="A0A4Q7Z2G0"/>
<feature type="domain" description="Gfo/Idh/MocA-like oxidoreductase N-terminal" evidence="1">
    <location>
        <begin position="1"/>
        <end position="116"/>
    </location>
</feature>
<dbReference type="InterPro" id="IPR000683">
    <property type="entry name" value="Gfo/Idh/MocA-like_OxRdtase_N"/>
</dbReference>
<dbReference type="OrthoDB" id="9815825at2"/>
<evidence type="ECO:0000313" key="4">
    <source>
        <dbReference type="Proteomes" id="UP000292958"/>
    </source>
</evidence>
<dbReference type="GO" id="GO:0000166">
    <property type="term" value="F:nucleotide binding"/>
    <property type="evidence" value="ECO:0007669"/>
    <property type="project" value="InterPro"/>
</dbReference>
<feature type="domain" description="GFO/IDH/MocA-like oxidoreductase" evidence="2">
    <location>
        <begin position="129"/>
        <end position="249"/>
    </location>
</feature>
<gene>
    <name evidence="3" type="ORF">BDD14_5421</name>
</gene>
<organism evidence="3 4">
    <name type="scientific">Edaphobacter modestus</name>
    <dbReference type="NCBI Taxonomy" id="388466"/>
    <lineage>
        <taxon>Bacteria</taxon>
        <taxon>Pseudomonadati</taxon>
        <taxon>Acidobacteriota</taxon>
        <taxon>Terriglobia</taxon>
        <taxon>Terriglobales</taxon>
        <taxon>Acidobacteriaceae</taxon>
        <taxon>Edaphobacter</taxon>
    </lineage>
</organism>
<dbReference type="PANTHER" id="PTHR43249">
    <property type="entry name" value="UDP-N-ACETYL-2-AMINO-2-DEOXY-D-GLUCURONATE OXIDASE"/>
    <property type="match status" value="1"/>
</dbReference>
<evidence type="ECO:0000313" key="3">
    <source>
        <dbReference type="EMBL" id="RZU43719.1"/>
    </source>
</evidence>
<evidence type="ECO:0000259" key="2">
    <source>
        <dbReference type="Pfam" id="PF22725"/>
    </source>
</evidence>
<dbReference type="InterPro" id="IPR055170">
    <property type="entry name" value="GFO_IDH_MocA-like_dom"/>
</dbReference>
<evidence type="ECO:0000259" key="1">
    <source>
        <dbReference type="Pfam" id="PF01408"/>
    </source>
</evidence>